<accession>A0A6J3L3Q8</accession>
<dbReference type="GeneID" id="117238798"/>
<dbReference type="Pfam" id="PF01900">
    <property type="entry name" value="RNase_P_Rpp14"/>
    <property type="match status" value="1"/>
</dbReference>
<dbReference type="Gene3D" id="3.30.70.3250">
    <property type="entry name" value="Ribonuclease P, Pop5 subunit"/>
    <property type="match status" value="1"/>
</dbReference>
<evidence type="ECO:0000313" key="3">
    <source>
        <dbReference type="Proteomes" id="UP000504631"/>
    </source>
</evidence>
<proteinExistence type="inferred from homology"/>
<comment type="similarity">
    <text evidence="1">Belongs to the eukaryotic/archaeal RNase P protein component 2 family.</text>
</comment>
<protein>
    <submittedName>
        <fullName evidence="4">Ribonuclease P protein subunit p14-like isoform X2</fullName>
    </submittedName>
</protein>
<reference evidence="4" key="1">
    <citation type="submission" date="2025-08" db="UniProtKB">
        <authorList>
            <consortium name="RefSeq"/>
        </authorList>
    </citation>
    <scope>IDENTIFICATION</scope>
    <source>
        <tissue evidence="4">Muscle</tissue>
    </source>
</reference>
<dbReference type="GO" id="GO:0001682">
    <property type="term" value="P:tRNA 5'-leader removal"/>
    <property type="evidence" value="ECO:0007669"/>
    <property type="project" value="InterPro"/>
</dbReference>
<dbReference type="AlphaFoldDB" id="A0A6J3L3Q8"/>
<dbReference type="GO" id="GO:0030681">
    <property type="term" value="C:multimeric ribonuclease P complex"/>
    <property type="evidence" value="ECO:0007669"/>
    <property type="project" value="TreeGrafter"/>
</dbReference>
<evidence type="ECO:0000313" key="4">
    <source>
        <dbReference type="RefSeq" id="XP_033359892.1"/>
    </source>
</evidence>
<sequence length="138" mass="15686">MKCRSIYTEPLQKCCFKFVDIKCESGVSVVCTMYYLDVSLILPDSPSLEITDVYLKKNILQSIKQLFGEEGTKGTIDILKFDSKEHRCVLRCTDDCYVRLRAALVVAGKYEGHTCIYAIHRASANLLSFSANSRNYQH</sequence>
<dbReference type="PANTHER" id="PTHR15441">
    <property type="entry name" value="RIBONUCLEASE P PROTEIN SUBUNIT P14"/>
    <property type="match status" value="1"/>
</dbReference>
<dbReference type="GO" id="GO:0033204">
    <property type="term" value="F:ribonuclease P RNA binding"/>
    <property type="evidence" value="ECO:0007669"/>
    <property type="project" value="TreeGrafter"/>
</dbReference>
<evidence type="ECO:0000256" key="2">
    <source>
        <dbReference type="ARBA" id="ARBA00022694"/>
    </source>
</evidence>
<gene>
    <name evidence="4" type="primary">LOC117238798</name>
</gene>
<dbReference type="SUPFAM" id="SSF160350">
    <property type="entry name" value="Rnp2-like"/>
    <property type="match status" value="1"/>
</dbReference>
<dbReference type="InterPro" id="IPR038085">
    <property type="entry name" value="Rnp2-like_sf"/>
</dbReference>
<keyword evidence="3" id="KW-1185">Reference proteome</keyword>
<keyword evidence="2" id="KW-0819">tRNA processing</keyword>
<dbReference type="GO" id="GO:0005730">
    <property type="term" value="C:nucleolus"/>
    <property type="evidence" value="ECO:0007669"/>
    <property type="project" value="TreeGrafter"/>
</dbReference>
<dbReference type="InterPro" id="IPR002759">
    <property type="entry name" value="Pop5/Rpp14/Rnp2-like"/>
</dbReference>
<name>A0A6J3L3Q8_9HYME</name>
<dbReference type="PANTHER" id="PTHR15441:SF1">
    <property type="entry name" value="RIBONUCLEASE P PROTEIN SUBUNIT P14"/>
    <property type="match status" value="1"/>
</dbReference>
<dbReference type="RefSeq" id="XP_033359892.1">
    <property type="nucleotide sequence ID" value="XM_033504001.1"/>
</dbReference>
<dbReference type="Proteomes" id="UP000504631">
    <property type="component" value="Unplaced"/>
</dbReference>
<evidence type="ECO:0000256" key="1">
    <source>
        <dbReference type="ARBA" id="ARBA00010800"/>
    </source>
</evidence>
<organism evidence="3 4">
    <name type="scientific">Bombus vosnesenskii</name>
    <dbReference type="NCBI Taxonomy" id="207650"/>
    <lineage>
        <taxon>Eukaryota</taxon>
        <taxon>Metazoa</taxon>
        <taxon>Ecdysozoa</taxon>
        <taxon>Arthropoda</taxon>
        <taxon>Hexapoda</taxon>
        <taxon>Insecta</taxon>
        <taxon>Pterygota</taxon>
        <taxon>Neoptera</taxon>
        <taxon>Endopterygota</taxon>
        <taxon>Hymenoptera</taxon>
        <taxon>Apocrita</taxon>
        <taxon>Aculeata</taxon>
        <taxon>Apoidea</taxon>
        <taxon>Anthophila</taxon>
        <taxon>Apidae</taxon>
        <taxon>Bombus</taxon>
        <taxon>Pyrobombus</taxon>
    </lineage>
</organism>